<dbReference type="EMBL" id="BPLQ01015333">
    <property type="protein sequence ID" value="GIY87331.1"/>
    <property type="molecule type" value="Genomic_DNA"/>
</dbReference>
<dbReference type="AlphaFoldDB" id="A0AAV4WZR6"/>
<gene>
    <name evidence="1" type="ORF">CDAR_87561</name>
</gene>
<reference evidence="1 2" key="1">
    <citation type="submission" date="2021-06" db="EMBL/GenBank/DDBJ databases">
        <title>Caerostris darwini draft genome.</title>
        <authorList>
            <person name="Kono N."/>
            <person name="Arakawa K."/>
        </authorList>
    </citation>
    <scope>NUCLEOTIDE SEQUENCE [LARGE SCALE GENOMIC DNA]</scope>
</reference>
<sequence>MKILRVKPQILNSGFEEINIIFPDAKHGAFIGSAESLTLCSSLNLTPIECLPGGEKQRMPVFLDSRSPFGQTFSGYCAIQPMASYWRWRRRRYLRCLSNVGAPFLLLMMEPYKRETIPKGISLDCSGGVFTQSSVHEKEDPGLQVLF</sequence>
<evidence type="ECO:0000313" key="2">
    <source>
        <dbReference type="Proteomes" id="UP001054837"/>
    </source>
</evidence>
<name>A0AAV4WZR6_9ARAC</name>
<evidence type="ECO:0000313" key="1">
    <source>
        <dbReference type="EMBL" id="GIY87331.1"/>
    </source>
</evidence>
<organism evidence="1 2">
    <name type="scientific">Caerostris darwini</name>
    <dbReference type="NCBI Taxonomy" id="1538125"/>
    <lineage>
        <taxon>Eukaryota</taxon>
        <taxon>Metazoa</taxon>
        <taxon>Ecdysozoa</taxon>
        <taxon>Arthropoda</taxon>
        <taxon>Chelicerata</taxon>
        <taxon>Arachnida</taxon>
        <taxon>Araneae</taxon>
        <taxon>Araneomorphae</taxon>
        <taxon>Entelegynae</taxon>
        <taxon>Araneoidea</taxon>
        <taxon>Araneidae</taxon>
        <taxon>Caerostris</taxon>
    </lineage>
</organism>
<keyword evidence="2" id="KW-1185">Reference proteome</keyword>
<dbReference type="Proteomes" id="UP001054837">
    <property type="component" value="Unassembled WGS sequence"/>
</dbReference>
<comment type="caution">
    <text evidence="1">The sequence shown here is derived from an EMBL/GenBank/DDBJ whole genome shotgun (WGS) entry which is preliminary data.</text>
</comment>
<proteinExistence type="predicted"/>
<protein>
    <submittedName>
        <fullName evidence="1">Uncharacterized protein</fullName>
    </submittedName>
</protein>
<accession>A0AAV4WZR6</accession>